<reference evidence="4" key="1">
    <citation type="submission" date="2016-10" db="EMBL/GenBank/DDBJ databases">
        <authorList>
            <person name="Varghese N."/>
            <person name="Submissions S."/>
        </authorList>
    </citation>
    <scope>NUCLEOTIDE SEQUENCE [LARGE SCALE GENOMIC DNA]</scope>
    <source>
        <strain evidence="4">DSM 25329</strain>
    </source>
</reference>
<protein>
    <submittedName>
        <fullName evidence="3">Uncharacterized protein involved in exopolysaccharide biosynthesis</fullName>
    </submittedName>
</protein>
<organism evidence="3 4">
    <name type="scientific">Dyadobacter soli</name>
    <dbReference type="NCBI Taxonomy" id="659014"/>
    <lineage>
        <taxon>Bacteria</taxon>
        <taxon>Pseudomonadati</taxon>
        <taxon>Bacteroidota</taxon>
        <taxon>Cytophagia</taxon>
        <taxon>Cytophagales</taxon>
        <taxon>Spirosomataceae</taxon>
        <taxon>Dyadobacter</taxon>
    </lineage>
</organism>
<keyword evidence="4" id="KW-1185">Reference proteome</keyword>
<dbReference type="RefSeq" id="WP_090146730.1">
    <property type="nucleotide sequence ID" value="NZ_FNAN01000002.1"/>
</dbReference>
<evidence type="ECO:0000256" key="1">
    <source>
        <dbReference type="SAM" id="Coils"/>
    </source>
</evidence>
<feature type="transmembrane region" description="Helical" evidence="2">
    <location>
        <begin position="547"/>
        <end position="570"/>
    </location>
</feature>
<dbReference type="PANTHER" id="PTHR32309:SF13">
    <property type="entry name" value="FERRIC ENTEROBACTIN TRANSPORT PROTEIN FEPE"/>
    <property type="match status" value="1"/>
</dbReference>
<accession>A0A1G6XUC7</accession>
<dbReference type="AlphaFoldDB" id="A0A1G6XUC7"/>
<gene>
    <name evidence="3" type="ORF">SAMN04487996_102239</name>
</gene>
<proteinExistence type="predicted"/>
<dbReference type="InterPro" id="IPR027417">
    <property type="entry name" value="P-loop_NTPase"/>
</dbReference>
<evidence type="ECO:0000313" key="4">
    <source>
        <dbReference type="Proteomes" id="UP000198748"/>
    </source>
</evidence>
<dbReference type="Proteomes" id="UP000198748">
    <property type="component" value="Unassembled WGS sequence"/>
</dbReference>
<keyword evidence="2" id="KW-1133">Transmembrane helix</keyword>
<dbReference type="EMBL" id="FNAN01000002">
    <property type="protein sequence ID" value="SDD80956.1"/>
    <property type="molecule type" value="Genomic_DNA"/>
</dbReference>
<feature type="coiled-coil region" evidence="1">
    <location>
        <begin position="374"/>
        <end position="425"/>
    </location>
</feature>
<feature type="transmembrane region" description="Helical" evidence="2">
    <location>
        <begin position="16"/>
        <end position="33"/>
    </location>
</feature>
<feature type="transmembrane region" description="Helical" evidence="2">
    <location>
        <begin position="456"/>
        <end position="480"/>
    </location>
</feature>
<keyword evidence="2" id="KW-0472">Membrane</keyword>
<evidence type="ECO:0000313" key="3">
    <source>
        <dbReference type="EMBL" id="SDD80956.1"/>
    </source>
</evidence>
<keyword evidence="2" id="KW-0812">Transmembrane</keyword>
<dbReference type="GO" id="GO:0004713">
    <property type="term" value="F:protein tyrosine kinase activity"/>
    <property type="evidence" value="ECO:0007669"/>
    <property type="project" value="TreeGrafter"/>
</dbReference>
<dbReference type="STRING" id="659014.SAMN04487996_102239"/>
<dbReference type="PANTHER" id="PTHR32309">
    <property type="entry name" value="TYROSINE-PROTEIN KINASE"/>
    <property type="match status" value="1"/>
</dbReference>
<keyword evidence="1" id="KW-0175">Coiled coil</keyword>
<dbReference type="GO" id="GO:0005886">
    <property type="term" value="C:plasma membrane"/>
    <property type="evidence" value="ECO:0007669"/>
    <property type="project" value="TreeGrafter"/>
</dbReference>
<dbReference type="OrthoDB" id="972983at2"/>
<dbReference type="Gene3D" id="3.40.50.300">
    <property type="entry name" value="P-loop containing nucleotide triphosphate hydrolases"/>
    <property type="match status" value="1"/>
</dbReference>
<dbReference type="SUPFAM" id="SSF52540">
    <property type="entry name" value="P-loop containing nucleoside triphosphate hydrolases"/>
    <property type="match status" value="1"/>
</dbReference>
<sequence length="726" mass="82349">MTEVIQFLKLLQRNKIALILVPLITVIVCYFLVRRLPDTYESHARIATGLVDKTDQVVTRAKDEQDQQIARKFESLIQVMRLKRTLDQVSYRLILNDLKGLKDSTWREPVRALEEMSKADKAKAVALITQKYQKREELFLWKPEEKKLNDIILEMGYGANTLRDKLIIYRTGVGDYIDIDYEAEHPDLAAYVINTLAQEFIADNSSRVVGNNKKTIDFLQSFMQQKLNALNERMNTLKNFKIQNRVLNLNEQAKSIYGQMADFETRRQIAQKDIIAYTAAIGNIDRRFNPTERKYFESALTDINQKIIATKSNLKALNERYILSNFDNRMKFSLDSLRSRLSEEINEATDKYAYNPMVVKQDLVTQKLSMEISLELAKNSVASIQGELDRLNRKFDGLVPNEAKIQEYETSIDIASKEYIEALQRYNEASLEFSFPVYLRLIERAMPGEVQASKKMVLVILSGVISFTFCVFVFFILFYLDKSIRYPLQLANETGKPVLGYLNALDKDSNLSLSGMSASDDKAVRLYKNLVRSIRYELDNEMSDPKIIAVTSLGFGVGKTPFVIALAWAFSKINKTVLIIDGNFAQPDISKLNPDSTPFESFVKSNNLPEATPGQISILGAKTGDISVLELAEEKVIGDRLQALKTRFDIILIETDSLRAMNRAKEWVSFSDLVVAVFAAGRSIGSEDQSKIQYLDGLNGKFAGWVLTNTESIPEQAGKVAKPVEA</sequence>
<evidence type="ECO:0000256" key="2">
    <source>
        <dbReference type="SAM" id="Phobius"/>
    </source>
</evidence>
<name>A0A1G6XUC7_9BACT</name>
<dbReference type="InterPro" id="IPR050445">
    <property type="entry name" value="Bact_polysacc_biosynth/exp"/>
</dbReference>